<name>A0A562JHL3_9FIRM</name>
<accession>A0A562JHL3</accession>
<dbReference type="Gene3D" id="1.10.8.10">
    <property type="entry name" value="DNA helicase RuvA subunit, C-terminal domain"/>
    <property type="match status" value="1"/>
</dbReference>
<comment type="caution">
    <text evidence="3">The sequence shown here is derived from an EMBL/GenBank/DDBJ whole genome shotgun (WGS) entry which is preliminary data.</text>
</comment>
<keyword evidence="1" id="KW-0472">Membrane</keyword>
<feature type="transmembrane region" description="Helical" evidence="1">
    <location>
        <begin position="79"/>
        <end position="104"/>
    </location>
</feature>
<dbReference type="AlphaFoldDB" id="A0A562JHL3"/>
<sequence length="163" mass="18617">MKVTLEQIDELRNRVNVSYEEAKSTLEKNDGDLIKSIIELEKKKGRKNESKGNFTSFTDRLLSLKLSIRNKDGETVLNIPLIIVLAVFIMAFWVVIFGLALAILTSCKIKVYRDKNSMNVSSLKKNMKEAVNKIKVKSEEIIVDEEQPLTKNDDNDDNEIIIE</sequence>
<evidence type="ECO:0000313" key="4">
    <source>
        <dbReference type="Proteomes" id="UP000315343"/>
    </source>
</evidence>
<evidence type="ECO:0000256" key="1">
    <source>
        <dbReference type="SAM" id="Phobius"/>
    </source>
</evidence>
<dbReference type="InterPro" id="IPR025642">
    <property type="entry name" value="DUF4342"/>
</dbReference>
<dbReference type="Proteomes" id="UP000315343">
    <property type="component" value="Unassembled WGS sequence"/>
</dbReference>
<evidence type="ECO:0000313" key="3">
    <source>
        <dbReference type="EMBL" id="TWH82756.1"/>
    </source>
</evidence>
<evidence type="ECO:0000259" key="2">
    <source>
        <dbReference type="Pfam" id="PF14242"/>
    </source>
</evidence>
<feature type="domain" description="DUF4342" evidence="2">
    <location>
        <begin position="65"/>
        <end position="113"/>
    </location>
</feature>
<dbReference type="RefSeq" id="WP_145080892.1">
    <property type="nucleotide sequence ID" value="NZ_DAMBUX010000023.1"/>
</dbReference>
<dbReference type="EMBL" id="VLKH01000002">
    <property type="protein sequence ID" value="TWH82756.1"/>
    <property type="molecule type" value="Genomic_DNA"/>
</dbReference>
<dbReference type="OrthoDB" id="3183239at2"/>
<keyword evidence="4" id="KW-1185">Reference proteome</keyword>
<dbReference type="SUPFAM" id="SSF46934">
    <property type="entry name" value="UBA-like"/>
    <property type="match status" value="1"/>
</dbReference>
<keyword evidence="1" id="KW-1133">Transmembrane helix</keyword>
<dbReference type="CDD" id="cd14360">
    <property type="entry name" value="UBA_NAC_like_bac"/>
    <property type="match status" value="1"/>
</dbReference>
<organism evidence="3 4">
    <name type="scientific">Sedimentibacter saalensis</name>
    <dbReference type="NCBI Taxonomy" id="130788"/>
    <lineage>
        <taxon>Bacteria</taxon>
        <taxon>Bacillati</taxon>
        <taxon>Bacillota</taxon>
        <taxon>Tissierellia</taxon>
        <taxon>Sedimentibacter</taxon>
    </lineage>
</organism>
<protein>
    <submittedName>
        <fullName evidence="3">Uncharacterized protein DUF4342</fullName>
    </submittedName>
</protein>
<dbReference type="InterPro" id="IPR009060">
    <property type="entry name" value="UBA-like_sf"/>
</dbReference>
<proteinExistence type="predicted"/>
<dbReference type="Pfam" id="PF14242">
    <property type="entry name" value="DUF4342"/>
    <property type="match status" value="1"/>
</dbReference>
<reference evidence="3 4" key="1">
    <citation type="submission" date="2019-07" db="EMBL/GenBank/DDBJ databases">
        <title>Genomic Encyclopedia of Type Strains, Phase I: the one thousand microbial genomes (KMG-I) project.</title>
        <authorList>
            <person name="Kyrpides N."/>
        </authorList>
    </citation>
    <scope>NUCLEOTIDE SEQUENCE [LARGE SCALE GENOMIC DNA]</scope>
    <source>
        <strain evidence="3 4">DSM 13558</strain>
    </source>
</reference>
<gene>
    <name evidence="3" type="ORF">LY60_01062</name>
</gene>
<keyword evidence="1" id="KW-0812">Transmembrane</keyword>